<dbReference type="GO" id="GO:0005737">
    <property type="term" value="C:cytoplasm"/>
    <property type="evidence" value="ECO:0007669"/>
    <property type="project" value="TreeGrafter"/>
</dbReference>
<feature type="domain" description="Arrestin C-terminal-like" evidence="3">
    <location>
        <begin position="144"/>
        <end position="289"/>
    </location>
</feature>
<reference evidence="4 5" key="1">
    <citation type="journal article" date="2016" name="Fungal Biol.">
        <title>The genome of Xylona heveae provides a window into fungal endophytism.</title>
        <authorList>
            <person name="Gazis R."/>
            <person name="Kuo A."/>
            <person name="Riley R."/>
            <person name="LaButti K."/>
            <person name="Lipzen A."/>
            <person name="Lin J."/>
            <person name="Amirebrahimi M."/>
            <person name="Hesse C.N."/>
            <person name="Spatafora J.W."/>
            <person name="Henrissat B."/>
            <person name="Hainaut M."/>
            <person name="Grigoriev I.V."/>
            <person name="Hibbett D.S."/>
        </authorList>
    </citation>
    <scope>NUCLEOTIDE SEQUENCE [LARGE SCALE GENOMIC DNA]</scope>
    <source>
        <strain evidence="4 5">TC161</strain>
    </source>
</reference>
<accession>A0A165GGL3</accession>
<dbReference type="InterPro" id="IPR014756">
    <property type="entry name" value="Ig_E-set"/>
</dbReference>
<dbReference type="InterPro" id="IPR014752">
    <property type="entry name" value="Arrestin-like_C"/>
</dbReference>
<evidence type="ECO:0000313" key="5">
    <source>
        <dbReference type="Proteomes" id="UP000076632"/>
    </source>
</evidence>
<dbReference type="GeneID" id="28899464"/>
<name>A0A165GGL3_XYLHT</name>
<dbReference type="OrthoDB" id="298939at2759"/>
<dbReference type="Pfam" id="PF02752">
    <property type="entry name" value="Arrestin_C"/>
    <property type="match status" value="1"/>
</dbReference>
<dbReference type="InterPro" id="IPR011022">
    <property type="entry name" value="Arrestin_C-like"/>
</dbReference>
<feature type="region of interest" description="Disordered" evidence="2">
    <location>
        <begin position="448"/>
        <end position="467"/>
    </location>
</feature>
<dbReference type="AlphaFoldDB" id="A0A165GGL3"/>
<comment type="similarity">
    <text evidence="1">Belongs to the arrestin family.</text>
</comment>
<evidence type="ECO:0000256" key="2">
    <source>
        <dbReference type="SAM" id="MobiDB-lite"/>
    </source>
</evidence>
<dbReference type="PANTHER" id="PTHR11188:SF17">
    <property type="entry name" value="FI21816P1"/>
    <property type="match status" value="1"/>
</dbReference>
<proteinExistence type="inferred from homology"/>
<dbReference type="GO" id="GO:0015031">
    <property type="term" value="P:protein transport"/>
    <property type="evidence" value="ECO:0007669"/>
    <property type="project" value="TreeGrafter"/>
</dbReference>
<dbReference type="PANTHER" id="PTHR11188">
    <property type="entry name" value="ARRESTIN DOMAIN CONTAINING PROTEIN"/>
    <property type="match status" value="1"/>
</dbReference>
<organism evidence="4 5">
    <name type="scientific">Xylona heveae (strain CBS 132557 / TC161)</name>
    <dbReference type="NCBI Taxonomy" id="1328760"/>
    <lineage>
        <taxon>Eukaryota</taxon>
        <taxon>Fungi</taxon>
        <taxon>Dikarya</taxon>
        <taxon>Ascomycota</taxon>
        <taxon>Pezizomycotina</taxon>
        <taxon>Xylonomycetes</taxon>
        <taxon>Xylonales</taxon>
        <taxon>Xylonaceae</taxon>
        <taxon>Xylona</taxon>
    </lineage>
</organism>
<dbReference type="STRING" id="1328760.A0A165GGL3"/>
<dbReference type="OMA" id="RECQEIN"/>
<dbReference type="InterPro" id="IPR050357">
    <property type="entry name" value="Arrestin_domain-protein"/>
</dbReference>
<gene>
    <name evidence="4" type="ORF">L228DRAFT_261373</name>
</gene>
<sequence>MAVSRVAIDLLGVEEVSNGRRSIFLTLANELVDLEHPPPSLVLAAPELAPRQEVFWMLAPSKFNLPFRINLPLDVGPAPFVSRHARIRYILCATMLIKDAERQYFVRKSIDVGLLSVFDPEKTLIALPSPLSASDETIARRSHPSEKIQLTAALHRQVWISGTSIFVDVHIVNRTHKWIKKLDIELQRNISFYKNTPASTLDKTVHHLRASDFTEKEIAARGTIKKGWKGVAPLTNELRTCELEVPRGHSTVKSGRYFEVRYFLNVLARSKFSKLLMVQLPVIIIHMNTLDVIPNSINQVVAAIEDNSGDIYQHEQPPLRKHSSRSVIPGRAFSAPRKQSLSRLQVQQRQQKEDIAELTRILDSNPQKAPPRTRSFVDTYVPIMGDWKKTLNTTEGVPLVRRTLRRASSNEPPARRAQSGASALGINYLDETEKAHGARRASTSLIRRGLGWPGTPRDESNIYASRR</sequence>
<dbReference type="SUPFAM" id="SSF81296">
    <property type="entry name" value="E set domains"/>
    <property type="match status" value="1"/>
</dbReference>
<protein>
    <recommendedName>
        <fullName evidence="3">Arrestin C-terminal-like domain-containing protein</fullName>
    </recommendedName>
</protein>
<dbReference type="Proteomes" id="UP000076632">
    <property type="component" value="Unassembled WGS sequence"/>
</dbReference>
<dbReference type="EMBL" id="KV407459">
    <property type="protein sequence ID" value="KZF22161.1"/>
    <property type="molecule type" value="Genomic_DNA"/>
</dbReference>
<dbReference type="RefSeq" id="XP_018187716.1">
    <property type="nucleotide sequence ID" value="XM_018334327.1"/>
</dbReference>
<dbReference type="SMART" id="SM01017">
    <property type="entry name" value="Arrestin_C"/>
    <property type="match status" value="1"/>
</dbReference>
<keyword evidence="5" id="KW-1185">Reference proteome</keyword>
<evidence type="ECO:0000313" key="4">
    <source>
        <dbReference type="EMBL" id="KZF22161.1"/>
    </source>
</evidence>
<dbReference type="Gene3D" id="2.60.40.640">
    <property type="match status" value="1"/>
</dbReference>
<evidence type="ECO:0000256" key="1">
    <source>
        <dbReference type="ARBA" id="ARBA00005298"/>
    </source>
</evidence>
<evidence type="ECO:0000259" key="3">
    <source>
        <dbReference type="SMART" id="SM01017"/>
    </source>
</evidence>
<dbReference type="InParanoid" id="A0A165GGL3"/>